<accession>A0ABW6A7X4</accession>
<dbReference type="Pfam" id="PF16871">
    <property type="entry name" value="DUF5077"/>
    <property type="match status" value="1"/>
</dbReference>
<dbReference type="Pfam" id="PF11958">
    <property type="entry name" value="DUF3472"/>
    <property type="match status" value="1"/>
</dbReference>
<gene>
    <name evidence="2" type="ORF">ACFS6H_16250</name>
</gene>
<organism evidence="2 3">
    <name type="scientific">Terrimonas rubra</name>
    <dbReference type="NCBI Taxonomy" id="1035890"/>
    <lineage>
        <taxon>Bacteria</taxon>
        <taxon>Pseudomonadati</taxon>
        <taxon>Bacteroidota</taxon>
        <taxon>Chitinophagia</taxon>
        <taxon>Chitinophagales</taxon>
        <taxon>Chitinophagaceae</taxon>
        <taxon>Terrimonas</taxon>
    </lineage>
</organism>
<keyword evidence="3" id="KW-1185">Reference proteome</keyword>
<comment type="caution">
    <text evidence="2">The sequence shown here is derived from an EMBL/GenBank/DDBJ whole genome shotgun (WGS) entry which is preliminary data.</text>
</comment>
<evidence type="ECO:0000259" key="1">
    <source>
        <dbReference type="Pfam" id="PF16871"/>
    </source>
</evidence>
<name>A0ABW6A7X4_9BACT</name>
<dbReference type="InterPro" id="IPR021862">
    <property type="entry name" value="DUF3472"/>
</dbReference>
<feature type="domain" description="DUF5077" evidence="1">
    <location>
        <begin position="44"/>
        <end position="165"/>
    </location>
</feature>
<dbReference type="EMBL" id="JBHUOZ010000003">
    <property type="protein sequence ID" value="MFD2921279.1"/>
    <property type="molecule type" value="Genomic_DNA"/>
</dbReference>
<sequence>MKIVSLLGVVGLGLMMSGVKNNFTDTPVNDPSPVYAMADDWQTVPVGGNSWVTKPGQSKEEVRNDGWRNWQNSEAVFSTFVKLDKPGSLQVAIVANAGGNNATVEISINGKAKKVKLTGDGEQSFEAGEWQIAGAGYVQINCKGVQKTGSQFATVTALKIKGTAVDTNTQYVKNNEGNFFYWGRRGPSVHLNYDLNKEKNIEWYYSEITVPKDNDVIGSYYMANGFGEGYFGMQVNAATERRVLFSVWSPFSTDNPKEIPDDHKILLLKKGKEVNTGEFGNEGSGGQSFLRFNWKAGNTYKFLLHGVPAANNYTNYTAHFFAPEEGKWRLIASFSRPKTSTYLTRFHSFLENFNPATGNISRKAYYHNQWMRTATGEWKAVDKVKVTVDNTGRKKYRLDYDGGVENNMPFMRNCGFFNSTMQVDGVHNFTPSKTAPVIDFTALD</sequence>
<proteinExistence type="predicted"/>
<dbReference type="Proteomes" id="UP001597511">
    <property type="component" value="Unassembled WGS sequence"/>
</dbReference>
<dbReference type="RefSeq" id="WP_386101270.1">
    <property type="nucleotide sequence ID" value="NZ_JBHUOZ010000003.1"/>
</dbReference>
<reference evidence="3" key="1">
    <citation type="journal article" date="2019" name="Int. J. Syst. Evol. Microbiol.">
        <title>The Global Catalogue of Microorganisms (GCM) 10K type strain sequencing project: providing services to taxonomists for standard genome sequencing and annotation.</title>
        <authorList>
            <consortium name="The Broad Institute Genomics Platform"/>
            <consortium name="The Broad Institute Genome Sequencing Center for Infectious Disease"/>
            <person name="Wu L."/>
            <person name="Ma J."/>
        </authorList>
    </citation>
    <scope>NUCLEOTIDE SEQUENCE [LARGE SCALE GENOMIC DNA]</scope>
    <source>
        <strain evidence="3">KCTC 23299</strain>
    </source>
</reference>
<evidence type="ECO:0000313" key="2">
    <source>
        <dbReference type="EMBL" id="MFD2921279.1"/>
    </source>
</evidence>
<dbReference type="InterPro" id="IPR031712">
    <property type="entry name" value="DUF5077"/>
</dbReference>
<protein>
    <submittedName>
        <fullName evidence="2">DUF3472 domain-containing protein</fullName>
    </submittedName>
</protein>
<evidence type="ECO:0000313" key="3">
    <source>
        <dbReference type="Proteomes" id="UP001597511"/>
    </source>
</evidence>